<dbReference type="InParanoid" id="A0A251TTC3"/>
<keyword evidence="3" id="KW-1185">Reference proteome</keyword>
<dbReference type="Proteomes" id="UP000215914">
    <property type="component" value="Chromosome 9"/>
</dbReference>
<evidence type="ECO:0000313" key="2">
    <source>
        <dbReference type="EMBL" id="OTG14375.1"/>
    </source>
</evidence>
<accession>A0A251TTC3</accession>
<dbReference type="Gramene" id="mRNA:HanXRQr2_Chr09g0373771">
    <property type="protein sequence ID" value="CDS:HanXRQr2_Chr09g0373771.1"/>
    <property type="gene ID" value="HanXRQr2_Chr09g0373771"/>
</dbReference>
<reference evidence="1 3" key="1">
    <citation type="journal article" date="2017" name="Nature">
        <title>The sunflower genome provides insights into oil metabolism, flowering and Asterid evolution.</title>
        <authorList>
            <person name="Badouin H."/>
            <person name="Gouzy J."/>
            <person name="Grassa C.J."/>
            <person name="Murat F."/>
            <person name="Staton S.E."/>
            <person name="Cottret L."/>
            <person name="Lelandais-Briere C."/>
            <person name="Owens G.L."/>
            <person name="Carrere S."/>
            <person name="Mayjonade B."/>
            <person name="Legrand L."/>
            <person name="Gill N."/>
            <person name="Kane N.C."/>
            <person name="Bowers J.E."/>
            <person name="Hubner S."/>
            <person name="Bellec A."/>
            <person name="Berard A."/>
            <person name="Berges H."/>
            <person name="Blanchet N."/>
            <person name="Boniface M.C."/>
            <person name="Brunel D."/>
            <person name="Catrice O."/>
            <person name="Chaidir N."/>
            <person name="Claudel C."/>
            <person name="Donnadieu C."/>
            <person name="Faraut T."/>
            <person name="Fievet G."/>
            <person name="Helmstetter N."/>
            <person name="King M."/>
            <person name="Knapp S.J."/>
            <person name="Lai Z."/>
            <person name="Le Paslier M.C."/>
            <person name="Lippi Y."/>
            <person name="Lorenzon L."/>
            <person name="Mandel J.R."/>
            <person name="Marage G."/>
            <person name="Marchand G."/>
            <person name="Marquand E."/>
            <person name="Bret-Mestries E."/>
            <person name="Morien E."/>
            <person name="Nambeesan S."/>
            <person name="Nguyen T."/>
            <person name="Pegot-Espagnet P."/>
            <person name="Pouilly N."/>
            <person name="Raftis F."/>
            <person name="Sallet E."/>
            <person name="Schiex T."/>
            <person name="Thomas J."/>
            <person name="Vandecasteele C."/>
            <person name="Vares D."/>
            <person name="Vear F."/>
            <person name="Vautrin S."/>
            <person name="Crespi M."/>
            <person name="Mangin B."/>
            <person name="Burke J.M."/>
            <person name="Salse J."/>
            <person name="Munos S."/>
            <person name="Vincourt P."/>
            <person name="Rieseberg L.H."/>
            <person name="Langlade N.B."/>
        </authorList>
    </citation>
    <scope>NUCLEOTIDE SEQUENCE [LARGE SCALE GENOMIC DNA]</scope>
    <source>
        <strain evidence="3">cv. SF193</strain>
        <tissue evidence="1">Leaves</tissue>
    </source>
</reference>
<protein>
    <submittedName>
        <fullName evidence="2">Uncharacterized protein</fullName>
    </submittedName>
</protein>
<dbReference type="AlphaFoldDB" id="A0A251TTC3"/>
<reference evidence="1" key="3">
    <citation type="submission" date="2020-06" db="EMBL/GenBank/DDBJ databases">
        <title>Helianthus annuus Genome sequencing and assembly Release 2.</title>
        <authorList>
            <person name="Gouzy J."/>
            <person name="Langlade N."/>
            <person name="Munos S."/>
        </authorList>
    </citation>
    <scope>NUCLEOTIDE SEQUENCE</scope>
    <source>
        <tissue evidence="1">Leaves</tissue>
    </source>
</reference>
<sequence length="78" mass="9242">MLTCTETYRSQNKQIIYSWHSHLPHIIPISIHQSAIKTQKPKPSFPPFSPQFNLWTPILEPHRALKCIRDYCRCSNYC</sequence>
<dbReference type="EMBL" id="CM007898">
    <property type="protein sequence ID" value="OTG14375.1"/>
    <property type="molecule type" value="Genomic_DNA"/>
</dbReference>
<evidence type="ECO:0000313" key="1">
    <source>
        <dbReference type="EMBL" id="KAF5789649.1"/>
    </source>
</evidence>
<dbReference type="EMBL" id="MNCJ02000324">
    <property type="protein sequence ID" value="KAF5789649.1"/>
    <property type="molecule type" value="Genomic_DNA"/>
</dbReference>
<evidence type="ECO:0000313" key="3">
    <source>
        <dbReference type="Proteomes" id="UP000215914"/>
    </source>
</evidence>
<proteinExistence type="predicted"/>
<gene>
    <name evidence="2" type="ORF">HannXRQ_Chr09g0248691</name>
    <name evidence="1" type="ORF">HanXRQr2_Chr09g0373771</name>
</gene>
<name>A0A251TTC3_HELAN</name>
<reference evidence="2" key="2">
    <citation type="submission" date="2017-02" db="EMBL/GenBank/DDBJ databases">
        <title>Sunflower complete genome.</title>
        <authorList>
            <person name="Langlade N."/>
            <person name="Munos S."/>
        </authorList>
    </citation>
    <scope>NUCLEOTIDE SEQUENCE [LARGE SCALE GENOMIC DNA]</scope>
    <source>
        <tissue evidence="2">Leaves</tissue>
    </source>
</reference>
<organism evidence="2 3">
    <name type="scientific">Helianthus annuus</name>
    <name type="common">Common sunflower</name>
    <dbReference type="NCBI Taxonomy" id="4232"/>
    <lineage>
        <taxon>Eukaryota</taxon>
        <taxon>Viridiplantae</taxon>
        <taxon>Streptophyta</taxon>
        <taxon>Embryophyta</taxon>
        <taxon>Tracheophyta</taxon>
        <taxon>Spermatophyta</taxon>
        <taxon>Magnoliopsida</taxon>
        <taxon>eudicotyledons</taxon>
        <taxon>Gunneridae</taxon>
        <taxon>Pentapetalae</taxon>
        <taxon>asterids</taxon>
        <taxon>campanulids</taxon>
        <taxon>Asterales</taxon>
        <taxon>Asteraceae</taxon>
        <taxon>Asteroideae</taxon>
        <taxon>Heliantheae alliance</taxon>
        <taxon>Heliantheae</taxon>
        <taxon>Helianthus</taxon>
    </lineage>
</organism>